<dbReference type="EMBL" id="JH109153">
    <property type="protein sequence ID" value="EGW20841.1"/>
    <property type="molecule type" value="Genomic_DNA"/>
</dbReference>
<keyword evidence="5" id="KW-1185">Reference proteome</keyword>
<feature type="coiled-coil region" evidence="1">
    <location>
        <begin position="162"/>
        <end position="228"/>
    </location>
</feature>
<reference evidence="4 5" key="1">
    <citation type="submission" date="2011-06" db="EMBL/GenBank/DDBJ databases">
        <title>Genomic sequence of Methylobacter tundripaludum SV96.</title>
        <authorList>
            <consortium name="US DOE Joint Genome Institute"/>
            <person name="Lucas S."/>
            <person name="Han J."/>
            <person name="Lapidus A."/>
            <person name="Cheng J.-F."/>
            <person name="Goodwin L."/>
            <person name="Pitluck S."/>
            <person name="Held B."/>
            <person name="Detter J.C."/>
            <person name="Han C."/>
            <person name="Tapia R."/>
            <person name="Land M."/>
            <person name="Hauser L."/>
            <person name="Kyrpides N."/>
            <person name="Ivanova N."/>
            <person name="Ovchinnikova G."/>
            <person name="Pagani I."/>
            <person name="Klotz M.G."/>
            <person name="Dispirito A.A."/>
            <person name="Murrell J.C."/>
            <person name="Dunfield P."/>
            <person name="Kalyuzhnaya M.G."/>
            <person name="Svenning M."/>
            <person name="Trotsenko Y.A."/>
            <person name="Stein L.Y."/>
            <person name="Woyke T."/>
        </authorList>
    </citation>
    <scope>NUCLEOTIDE SEQUENCE [LARGE SCALE GENOMIC DNA]</scope>
    <source>
        <strain evidence="5">ATCC BAA-1195 / DSM 17260 / SV96</strain>
    </source>
</reference>
<organism evidence="4 5">
    <name type="scientific">Methylobacter tundripaludum (strain ATCC BAA-1195 / DSM 17260 / SV96)</name>
    <dbReference type="NCBI Taxonomy" id="697282"/>
    <lineage>
        <taxon>Bacteria</taxon>
        <taxon>Pseudomonadati</taxon>
        <taxon>Pseudomonadota</taxon>
        <taxon>Gammaproteobacteria</taxon>
        <taxon>Methylococcales</taxon>
        <taxon>Methylococcaceae</taxon>
        <taxon>Methylobacter</taxon>
    </lineage>
</organism>
<gene>
    <name evidence="4" type="ORF">Mettu_3992</name>
</gene>
<sequence length="500" mass="56337">MSSRRYQPVLNRQQEMLLPPCVDEYVSQNNPVRAIDAYVDTLDLQAFGFANSQPVMSAGQPAYDPAALLKLYLYGYLQGIRSSRKLEREARRNLEVMWLVEGLRPTYKTIADFRKVNGAALKAANHDFLLLCKELALFGGEQVAVDGSFFKADASKTGIYTEDKLNKQLEDLDQKIADYQQALAEQDAADDRASQGSLVEDEQLQQKLERLRNKQAEKKALLQQFKDSGDKQVSTVDQDARLLTKRGQTVAGYNVQIVVDDKHKLIVAEEVTQDGNDVHQLAPMLAKAQDILQSENLTGLADSGYYEGNQLKTCEDQYITVYVAIPDKSKAIAAKGRLTREQFSYDPEQDCYRCPQGNPLTASGKAHQKNGKWFKAYKSKAADCSQCPLREQCLSEKAAIKQIQRWEHEAVIERHQQRMGQKPGIMKKRGALAEHPFGVLKHRAGMNHFLMRGLAKCCGEFSLMVLGYNFTRILNILGADALRDYCARRPENRLRNVGYA</sequence>
<evidence type="ECO:0000313" key="4">
    <source>
        <dbReference type="EMBL" id="EGW20841.1"/>
    </source>
</evidence>
<feature type="domain" description="Transposase DDE" evidence="3">
    <location>
        <begin position="354"/>
        <end position="473"/>
    </location>
</feature>
<dbReference type="Proteomes" id="UP000004664">
    <property type="component" value="Unassembled WGS sequence"/>
</dbReference>
<dbReference type="AlphaFoldDB" id="G3J0W9"/>
<dbReference type="Pfam" id="PF05598">
    <property type="entry name" value="DUF772"/>
    <property type="match status" value="1"/>
</dbReference>
<dbReference type="RefSeq" id="WP_006893251.1">
    <property type="nucleotide sequence ID" value="NZ_JH109153.1"/>
</dbReference>
<feature type="domain" description="Transposase InsH N-terminal" evidence="2">
    <location>
        <begin position="22"/>
        <end position="115"/>
    </location>
</feature>
<evidence type="ECO:0000259" key="2">
    <source>
        <dbReference type="Pfam" id="PF05598"/>
    </source>
</evidence>
<keyword evidence="1" id="KW-0175">Coiled coil</keyword>
<protein>
    <submittedName>
        <fullName evidence="4">Transposase IS4 family protein</fullName>
    </submittedName>
</protein>
<evidence type="ECO:0000259" key="3">
    <source>
        <dbReference type="Pfam" id="PF13751"/>
    </source>
</evidence>
<dbReference type="eggNOG" id="COG3666">
    <property type="taxonomic scope" value="Bacteria"/>
</dbReference>
<dbReference type="PANTHER" id="PTHR33408:SF2">
    <property type="entry name" value="TRANSPOSASE DDE DOMAIN-CONTAINING PROTEIN"/>
    <property type="match status" value="1"/>
</dbReference>
<dbReference type="OrthoDB" id="9182628at2"/>
<evidence type="ECO:0000313" key="5">
    <source>
        <dbReference type="Proteomes" id="UP000004664"/>
    </source>
</evidence>
<accession>G3J0W9</accession>
<dbReference type="HOGENOM" id="CLU_021293_12_3_6"/>
<dbReference type="STRING" id="697282.Mettu_3992"/>
<dbReference type="NCBIfam" id="NF033551">
    <property type="entry name" value="transpos_IS1182"/>
    <property type="match status" value="1"/>
</dbReference>
<dbReference type="InterPro" id="IPR047629">
    <property type="entry name" value="IS1182_transpos"/>
</dbReference>
<dbReference type="InterPro" id="IPR025668">
    <property type="entry name" value="Tnp_DDE_dom"/>
</dbReference>
<evidence type="ECO:0000256" key="1">
    <source>
        <dbReference type="SAM" id="Coils"/>
    </source>
</evidence>
<dbReference type="Pfam" id="PF13751">
    <property type="entry name" value="DDE_Tnp_1_6"/>
    <property type="match status" value="1"/>
</dbReference>
<dbReference type="InterPro" id="IPR008490">
    <property type="entry name" value="Transposase_InsH_N"/>
</dbReference>
<name>G3J0W9_METTV</name>
<dbReference type="PANTHER" id="PTHR33408">
    <property type="entry name" value="TRANSPOSASE"/>
    <property type="match status" value="1"/>
</dbReference>
<proteinExistence type="predicted"/>